<keyword evidence="3" id="KW-0175">Coiled coil</keyword>
<feature type="signal peptide" evidence="4">
    <location>
        <begin position="1"/>
        <end position="19"/>
    </location>
</feature>
<feature type="domain" description="Multidrug resistance protein MdtA-like alpha-helical hairpin" evidence="5">
    <location>
        <begin position="93"/>
        <end position="161"/>
    </location>
</feature>
<comment type="similarity">
    <text evidence="2">Belongs to the membrane fusion protein (MFP) (TC 8.A.1) family.</text>
</comment>
<evidence type="ECO:0000313" key="10">
    <source>
        <dbReference type="Proteomes" id="UP000248659"/>
    </source>
</evidence>
<dbReference type="Pfam" id="PF25967">
    <property type="entry name" value="RND-MFP_C"/>
    <property type="match status" value="1"/>
</dbReference>
<feature type="coiled-coil region" evidence="3">
    <location>
        <begin position="92"/>
        <end position="119"/>
    </location>
</feature>
<organism evidence="9 10">
    <name type="scientific">Rhodovulum viride</name>
    <dbReference type="NCBI Taxonomy" id="1231134"/>
    <lineage>
        <taxon>Bacteria</taxon>
        <taxon>Pseudomonadati</taxon>
        <taxon>Pseudomonadota</taxon>
        <taxon>Alphaproteobacteria</taxon>
        <taxon>Rhodobacterales</taxon>
        <taxon>Paracoccaceae</taxon>
        <taxon>Rhodovulum</taxon>
    </lineage>
</organism>
<accession>A0ABX9DHN1</accession>
<evidence type="ECO:0000256" key="1">
    <source>
        <dbReference type="ARBA" id="ARBA00004196"/>
    </source>
</evidence>
<proteinExistence type="inferred from homology"/>
<name>A0ABX9DHN1_9RHOB</name>
<feature type="domain" description="Multidrug resistance protein MdtA-like barrel-sandwich hybrid" evidence="6">
    <location>
        <begin position="51"/>
        <end position="192"/>
    </location>
</feature>
<dbReference type="Gene3D" id="2.40.30.170">
    <property type="match status" value="1"/>
</dbReference>
<feature type="domain" description="Multidrug resistance protein MdtA-like C-terminal permuted SH3" evidence="8">
    <location>
        <begin position="290"/>
        <end position="347"/>
    </location>
</feature>
<dbReference type="InterPro" id="IPR006143">
    <property type="entry name" value="RND_pump_MFP"/>
</dbReference>
<evidence type="ECO:0000259" key="8">
    <source>
        <dbReference type="Pfam" id="PF25967"/>
    </source>
</evidence>
<comment type="caution">
    <text evidence="9">The sequence shown here is derived from an EMBL/GenBank/DDBJ whole genome shotgun (WGS) entry which is preliminary data.</text>
</comment>
<dbReference type="InterPro" id="IPR058626">
    <property type="entry name" value="MdtA-like_b-barrel"/>
</dbReference>
<keyword evidence="10" id="KW-1185">Reference proteome</keyword>
<evidence type="ECO:0008006" key="11">
    <source>
        <dbReference type="Google" id="ProtNLM"/>
    </source>
</evidence>
<dbReference type="Pfam" id="PF25876">
    <property type="entry name" value="HH_MFP_RND"/>
    <property type="match status" value="1"/>
</dbReference>
<dbReference type="InterPro" id="IPR058624">
    <property type="entry name" value="MdtA-like_HH"/>
</dbReference>
<dbReference type="SUPFAM" id="SSF111369">
    <property type="entry name" value="HlyD-like secretion proteins"/>
    <property type="match status" value="1"/>
</dbReference>
<dbReference type="PANTHER" id="PTHR30158:SF3">
    <property type="entry name" value="MULTIDRUG EFFLUX PUMP SUBUNIT ACRA-RELATED"/>
    <property type="match status" value="1"/>
</dbReference>
<reference evidence="9 10" key="1">
    <citation type="submission" date="2017-01" db="EMBL/GenBank/DDBJ databases">
        <title>Genome sequence of Rhodovulum viride JA756.</title>
        <authorList>
            <person name="Lakshmi K.V."/>
            <person name="Tushar L.D."/>
            <person name="Sasikala C."/>
            <person name="Venkataramana C."/>
        </authorList>
    </citation>
    <scope>NUCLEOTIDE SEQUENCE [LARGE SCALE GENOMIC DNA]</scope>
    <source>
        <strain evidence="9 10">JA756</strain>
    </source>
</reference>
<evidence type="ECO:0000259" key="5">
    <source>
        <dbReference type="Pfam" id="PF25876"/>
    </source>
</evidence>
<keyword evidence="4" id="KW-0732">Signal</keyword>
<dbReference type="PANTHER" id="PTHR30158">
    <property type="entry name" value="ACRA/E-RELATED COMPONENT OF DRUG EFFLUX TRANSPORTER"/>
    <property type="match status" value="1"/>
</dbReference>
<dbReference type="Pfam" id="PF25917">
    <property type="entry name" value="BSH_RND"/>
    <property type="match status" value="1"/>
</dbReference>
<evidence type="ECO:0000256" key="4">
    <source>
        <dbReference type="SAM" id="SignalP"/>
    </source>
</evidence>
<feature type="domain" description="Multidrug resistance protein MdtA-like beta-barrel" evidence="7">
    <location>
        <begin position="197"/>
        <end position="282"/>
    </location>
</feature>
<dbReference type="RefSeq" id="WP_112315554.1">
    <property type="nucleotide sequence ID" value="NZ_MUAV01000007.1"/>
</dbReference>
<evidence type="ECO:0000259" key="7">
    <source>
        <dbReference type="Pfam" id="PF25944"/>
    </source>
</evidence>
<dbReference type="Gene3D" id="2.40.50.100">
    <property type="match status" value="1"/>
</dbReference>
<sequence>MTGIRLFLGTICLGCAAHAQQTPPPSVVAVPATTMELTRTATFNGRLDADRTVALVARVGGMLEEIRFEPGELVAEGQVLFRIEKDLFQTAVKEAEGALRAAEAARDRARLERDRQAELVARNAAAQAILDTAEADLASREGDVIRLSAALDRARLNLSYTEIAAPFAGRIGPPEVDAGAMIAAGAGPLAVLIRLDPMHAEFQVPTAVLRSYLERVAAGAASDIDAVTLTLANGTVYDRPGDVDFVDSAVTGGTDSVTLRARFDNPEGLLLDGELVRVQLTAQQPAPELAVPQQAVQRDVQGAFVLVVGDGDRAELRRVTVRRTARGFAVIADGLAEGERVITEGLNKVRPGQPVDAAAPVDG</sequence>
<evidence type="ECO:0000256" key="2">
    <source>
        <dbReference type="ARBA" id="ARBA00009477"/>
    </source>
</evidence>
<dbReference type="Gene3D" id="1.10.287.470">
    <property type="entry name" value="Helix hairpin bin"/>
    <property type="match status" value="1"/>
</dbReference>
<evidence type="ECO:0000259" key="6">
    <source>
        <dbReference type="Pfam" id="PF25917"/>
    </source>
</evidence>
<dbReference type="Gene3D" id="2.40.420.20">
    <property type="match status" value="1"/>
</dbReference>
<protein>
    <recommendedName>
        <fullName evidence="11">Membrane fusion protein (Multidrug efflux system)</fullName>
    </recommendedName>
</protein>
<dbReference type="InterPro" id="IPR058627">
    <property type="entry name" value="MdtA-like_C"/>
</dbReference>
<dbReference type="Proteomes" id="UP000248659">
    <property type="component" value="Unassembled WGS sequence"/>
</dbReference>
<feature type="chain" id="PRO_5045344901" description="Membrane fusion protein (Multidrug efflux system)" evidence="4">
    <location>
        <begin position="20"/>
        <end position="363"/>
    </location>
</feature>
<dbReference type="NCBIfam" id="TIGR01730">
    <property type="entry name" value="RND_mfp"/>
    <property type="match status" value="1"/>
</dbReference>
<evidence type="ECO:0000256" key="3">
    <source>
        <dbReference type="SAM" id="Coils"/>
    </source>
</evidence>
<dbReference type="InterPro" id="IPR058625">
    <property type="entry name" value="MdtA-like_BSH"/>
</dbReference>
<gene>
    <name evidence="9" type="ORF">BYZ73_07985</name>
</gene>
<dbReference type="Pfam" id="PF25944">
    <property type="entry name" value="Beta-barrel_RND"/>
    <property type="match status" value="1"/>
</dbReference>
<evidence type="ECO:0000313" key="9">
    <source>
        <dbReference type="EMBL" id="RAP41882.1"/>
    </source>
</evidence>
<comment type="subcellular location">
    <subcellularLocation>
        <location evidence="1">Cell envelope</location>
    </subcellularLocation>
</comment>
<dbReference type="EMBL" id="MUAV01000007">
    <property type="protein sequence ID" value="RAP41882.1"/>
    <property type="molecule type" value="Genomic_DNA"/>
</dbReference>